<organism evidence="2 3">
    <name type="scientific">Streptomyces hoynatensis</name>
    <dbReference type="NCBI Taxonomy" id="1141874"/>
    <lineage>
        <taxon>Bacteria</taxon>
        <taxon>Bacillati</taxon>
        <taxon>Actinomycetota</taxon>
        <taxon>Actinomycetes</taxon>
        <taxon>Kitasatosporales</taxon>
        <taxon>Streptomycetaceae</taxon>
        <taxon>Streptomyces</taxon>
    </lineage>
</organism>
<dbReference type="InterPro" id="IPR005474">
    <property type="entry name" value="Transketolase_N"/>
</dbReference>
<dbReference type="CDD" id="cd02012">
    <property type="entry name" value="TPP_TK"/>
    <property type="match status" value="1"/>
</dbReference>
<dbReference type="SUPFAM" id="SSF52518">
    <property type="entry name" value="Thiamin diphosphate-binding fold (THDP-binding)"/>
    <property type="match status" value="1"/>
</dbReference>
<dbReference type="InterPro" id="IPR029061">
    <property type="entry name" value="THDP-binding"/>
</dbReference>
<dbReference type="Pfam" id="PF00456">
    <property type="entry name" value="Transketolase_N"/>
    <property type="match status" value="1"/>
</dbReference>
<name>A0A3A9YVE5_9ACTN</name>
<sequence>MLTADPPAAARYRALRQEVRAGHAERARETLRKMSAEIRLKIVEMIAGARMGHLGGDLSVTDILVTLYGGVLDLDPERPEAPGRDRLILSKGHSAAALYATLARCGYFPGAELGTFLAPLSPLGGHPDRRKVPGVESNTGPLGHGLPVGVGCALAARLRGAPWRTFVVLGDGELQEGSNWEAAMAAGHHRLTSLTAVVDRNRLQQGARTEETNALEPLAAKWEAFGWEVRRADGHDHAALLGAFAPAAAGRPVVVLADTVKGKGLSFAEDRAEWHHKVPDAGQVALARAELKEATR</sequence>
<dbReference type="PANTHER" id="PTHR47514">
    <property type="entry name" value="TRANSKETOLASE N-TERMINAL SECTION-RELATED"/>
    <property type="match status" value="1"/>
</dbReference>
<evidence type="ECO:0000313" key="3">
    <source>
        <dbReference type="Proteomes" id="UP000272474"/>
    </source>
</evidence>
<keyword evidence="3" id="KW-1185">Reference proteome</keyword>
<dbReference type="PANTHER" id="PTHR47514:SF2">
    <property type="entry name" value="TRANSKETOLASE"/>
    <property type="match status" value="1"/>
</dbReference>
<dbReference type="AlphaFoldDB" id="A0A3A9YVE5"/>
<comment type="caution">
    <text evidence="2">The sequence shown here is derived from an EMBL/GenBank/DDBJ whole genome shotgun (WGS) entry which is preliminary data.</text>
</comment>
<dbReference type="Proteomes" id="UP000272474">
    <property type="component" value="Unassembled WGS sequence"/>
</dbReference>
<feature type="domain" description="Transketolase N-terminal" evidence="1">
    <location>
        <begin position="34"/>
        <end position="289"/>
    </location>
</feature>
<evidence type="ECO:0000259" key="1">
    <source>
        <dbReference type="Pfam" id="PF00456"/>
    </source>
</evidence>
<dbReference type="EMBL" id="RBAL01000012">
    <property type="protein sequence ID" value="RKN39739.1"/>
    <property type="molecule type" value="Genomic_DNA"/>
</dbReference>
<gene>
    <name evidence="2" type="ORF">D7294_20065</name>
</gene>
<reference evidence="2 3" key="1">
    <citation type="journal article" date="2014" name="Int. J. Syst. Evol. Microbiol.">
        <title>Streptomyces hoynatensis sp. nov., isolated from deep marine sediment.</title>
        <authorList>
            <person name="Veyisoglu A."/>
            <person name="Sahin N."/>
        </authorList>
    </citation>
    <scope>NUCLEOTIDE SEQUENCE [LARGE SCALE GENOMIC DNA]</scope>
    <source>
        <strain evidence="2 3">KCTC 29097</strain>
    </source>
</reference>
<dbReference type="Gene3D" id="3.40.50.970">
    <property type="match status" value="1"/>
</dbReference>
<proteinExistence type="predicted"/>
<dbReference type="OrthoDB" id="8732661at2"/>
<protein>
    <submittedName>
        <fullName evidence="2">Transketolase</fullName>
    </submittedName>
</protein>
<dbReference type="GO" id="GO:0000287">
    <property type="term" value="F:magnesium ion binding"/>
    <property type="evidence" value="ECO:0007669"/>
    <property type="project" value="UniProtKB-ARBA"/>
</dbReference>
<evidence type="ECO:0000313" key="2">
    <source>
        <dbReference type="EMBL" id="RKN39739.1"/>
    </source>
</evidence>
<accession>A0A3A9YVE5</accession>